<reference evidence="2 3" key="1">
    <citation type="submission" date="2021-06" db="EMBL/GenBank/DDBJ databases">
        <title>Chromosome-level genome assembly of the red-tail catfish (Hemibagrus wyckioides).</title>
        <authorList>
            <person name="Shao F."/>
        </authorList>
    </citation>
    <scope>NUCLEOTIDE SEQUENCE [LARGE SCALE GENOMIC DNA]</scope>
    <source>
        <strain evidence="2">EC202008001</strain>
        <tissue evidence="2">Blood</tissue>
    </source>
</reference>
<feature type="compositionally biased region" description="Basic and acidic residues" evidence="1">
    <location>
        <begin position="13"/>
        <end position="23"/>
    </location>
</feature>
<dbReference type="EMBL" id="JAHKSW010000014">
    <property type="protein sequence ID" value="KAG7324090.1"/>
    <property type="molecule type" value="Genomic_DNA"/>
</dbReference>
<sequence>MLEFMYNTGPNDSRSRFVPERHITSQVHAPPGRLRERASSSGETGERSVPSLPPTASTEDIMSSRKVMAIQARKRRPKGKKDKTTHHRR</sequence>
<feature type="compositionally biased region" description="Basic residues" evidence="1">
    <location>
        <begin position="72"/>
        <end position="89"/>
    </location>
</feature>
<gene>
    <name evidence="2" type="ORF">KOW79_012106</name>
</gene>
<organism evidence="2 3">
    <name type="scientific">Hemibagrus wyckioides</name>
    <dbReference type="NCBI Taxonomy" id="337641"/>
    <lineage>
        <taxon>Eukaryota</taxon>
        <taxon>Metazoa</taxon>
        <taxon>Chordata</taxon>
        <taxon>Craniata</taxon>
        <taxon>Vertebrata</taxon>
        <taxon>Euteleostomi</taxon>
        <taxon>Actinopterygii</taxon>
        <taxon>Neopterygii</taxon>
        <taxon>Teleostei</taxon>
        <taxon>Ostariophysi</taxon>
        <taxon>Siluriformes</taxon>
        <taxon>Bagridae</taxon>
        <taxon>Hemibagrus</taxon>
    </lineage>
</organism>
<keyword evidence="3" id="KW-1185">Reference proteome</keyword>
<accession>A0A9D3NN93</accession>
<feature type="region of interest" description="Disordered" evidence="1">
    <location>
        <begin position="1"/>
        <end position="89"/>
    </location>
</feature>
<evidence type="ECO:0000313" key="2">
    <source>
        <dbReference type="EMBL" id="KAG7324090.1"/>
    </source>
</evidence>
<proteinExistence type="predicted"/>
<protein>
    <submittedName>
        <fullName evidence="2">Uncharacterized protein</fullName>
    </submittedName>
</protein>
<dbReference type="Proteomes" id="UP000824219">
    <property type="component" value="Linkage Group LG14"/>
</dbReference>
<evidence type="ECO:0000313" key="3">
    <source>
        <dbReference type="Proteomes" id="UP000824219"/>
    </source>
</evidence>
<name>A0A9D3NN93_9TELE</name>
<evidence type="ECO:0000256" key="1">
    <source>
        <dbReference type="SAM" id="MobiDB-lite"/>
    </source>
</evidence>
<dbReference type="OrthoDB" id="8960940at2759"/>
<dbReference type="AlphaFoldDB" id="A0A9D3NN93"/>
<comment type="caution">
    <text evidence="2">The sequence shown here is derived from an EMBL/GenBank/DDBJ whole genome shotgun (WGS) entry which is preliminary data.</text>
</comment>